<dbReference type="GO" id="GO:0006261">
    <property type="term" value="P:DNA-templated DNA replication"/>
    <property type="evidence" value="ECO:0007669"/>
    <property type="project" value="TreeGrafter"/>
</dbReference>
<evidence type="ECO:0000256" key="6">
    <source>
        <dbReference type="ARBA" id="ARBA00022932"/>
    </source>
</evidence>
<evidence type="ECO:0000256" key="2">
    <source>
        <dbReference type="ARBA" id="ARBA00014363"/>
    </source>
</evidence>
<evidence type="ECO:0000259" key="9">
    <source>
        <dbReference type="Pfam" id="PF21500"/>
    </source>
</evidence>
<evidence type="ECO:0000256" key="7">
    <source>
        <dbReference type="ARBA" id="ARBA00049244"/>
    </source>
</evidence>
<keyword evidence="6" id="KW-0239">DNA-directed DNA polymerase</keyword>
<dbReference type="Gene3D" id="1.10.8.10">
    <property type="entry name" value="DNA helicase RuvA subunit, C-terminal domain"/>
    <property type="match status" value="1"/>
</dbReference>
<dbReference type="KEGG" id="kps:KPNJ2_03420"/>
<dbReference type="GO" id="GO:0003887">
    <property type="term" value="F:DNA-directed DNA polymerase activity"/>
    <property type="evidence" value="ECO:0007669"/>
    <property type="project" value="UniProtKB-KW"/>
</dbReference>
<dbReference type="PATRIC" id="fig|1420013.3.peg.3212"/>
<dbReference type="AlphaFoldDB" id="W8UMA0"/>
<dbReference type="NCBIfam" id="NF005941">
    <property type="entry name" value="PRK07993.1"/>
    <property type="match status" value="1"/>
</dbReference>
<dbReference type="InterPro" id="IPR008921">
    <property type="entry name" value="DNA_pol3_clamp-load_cplx_C"/>
</dbReference>
<keyword evidence="5" id="KW-0235">DNA replication</keyword>
<dbReference type="SUPFAM" id="SSF48019">
    <property type="entry name" value="post-AAA+ oligomerization domain-like"/>
    <property type="match status" value="1"/>
</dbReference>
<dbReference type="Pfam" id="PF13177">
    <property type="entry name" value="DNA_pol3_delta2"/>
    <property type="match status" value="1"/>
</dbReference>
<dbReference type="EMBL" id="CP006918">
    <property type="protein sequence ID" value="AHM80200.1"/>
    <property type="molecule type" value="Genomic_DNA"/>
</dbReference>
<dbReference type="FunFam" id="3.40.50.300:FF:000890">
    <property type="entry name" value="DNA polymerase III subunit delta"/>
    <property type="match status" value="1"/>
</dbReference>
<dbReference type="Pfam" id="PF09115">
    <property type="entry name" value="DNApol3-delta_C"/>
    <property type="match status" value="1"/>
</dbReference>
<dbReference type="NCBIfam" id="TIGR00678">
    <property type="entry name" value="holB"/>
    <property type="match status" value="1"/>
</dbReference>
<feature type="domain" description="DNA polymerase III subunit delta' AAA+ ATPase lid" evidence="9">
    <location>
        <begin position="174"/>
        <end position="213"/>
    </location>
</feature>
<dbReference type="PANTHER" id="PTHR11669:SF8">
    <property type="entry name" value="DNA POLYMERASE III SUBUNIT DELTA"/>
    <property type="match status" value="1"/>
</dbReference>
<dbReference type="HOGENOM" id="CLU_006229_4_3_6"/>
<gene>
    <name evidence="10" type="ORF">KPNJ2_03420</name>
</gene>
<comment type="catalytic activity">
    <reaction evidence="7">
        <text>DNA(n) + a 2'-deoxyribonucleoside 5'-triphosphate = DNA(n+1) + diphosphate</text>
        <dbReference type="Rhea" id="RHEA:22508"/>
        <dbReference type="Rhea" id="RHEA-COMP:17339"/>
        <dbReference type="Rhea" id="RHEA-COMP:17340"/>
        <dbReference type="ChEBI" id="CHEBI:33019"/>
        <dbReference type="ChEBI" id="CHEBI:61560"/>
        <dbReference type="ChEBI" id="CHEBI:173112"/>
        <dbReference type="EC" id="2.7.7.7"/>
    </reaction>
</comment>
<name>W8UMA0_KLEPN</name>
<dbReference type="InterPro" id="IPR048731">
    <property type="entry name" value="HolB_lid-gammaproteobact"/>
</dbReference>
<feature type="domain" description="DNA polymerase III delta subunit C-terminal" evidence="8">
    <location>
        <begin position="216"/>
        <end position="328"/>
    </location>
</feature>
<dbReference type="InterPro" id="IPR050238">
    <property type="entry name" value="DNA_Rep/Repair_Clamp_Loader"/>
</dbReference>
<keyword evidence="4 10" id="KW-0548">Nucleotidyltransferase</keyword>
<evidence type="ECO:0000256" key="4">
    <source>
        <dbReference type="ARBA" id="ARBA00022695"/>
    </source>
</evidence>
<dbReference type="GO" id="GO:0008408">
    <property type="term" value="F:3'-5' exonuclease activity"/>
    <property type="evidence" value="ECO:0007669"/>
    <property type="project" value="InterPro"/>
</dbReference>
<evidence type="ECO:0000259" key="8">
    <source>
        <dbReference type="Pfam" id="PF09115"/>
    </source>
</evidence>
<dbReference type="GO" id="GO:0009360">
    <property type="term" value="C:DNA polymerase III complex"/>
    <property type="evidence" value="ECO:0007669"/>
    <property type="project" value="InterPro"/>
</dbReference>
<dbReference type="InterPro" id="IPR015199">
    <property type="entry name" value="DNA_pol_III_delta_C"/>
</dbReference>
<dbReference type="EC" id="2.7.7.7" evidence="1"/>
<dbReference type="GO" id="GO:0003677">
    <property type="term" value="F:DNA binding"/>
    <property type="evidence" value="ECO:0007669"/>
    <property type="project" value="InterPro"/>
</dbReference>
<accession>W8UMA0</accession>
<evidence type="ECO:0000313" key="10">
    <source>
        <dbReference type="EMBL" id="AHM80200.1"/>
    </source>
</evidence>
<dbReference type="Pfam" id="PF21500">
    <property type="entry name" value="HolB_lid"/>
    <property type="match status" value="1"/>
</dbReference>
<evidence type="ECO:0000256" key="3">
    <source>
        <dbReference type="ARBA" id="ARBA00022679"/>
    </source>
</evidence>
<dbReference type="Gene3D" id="3.40.50.300">
    <property type="entry name" value="P-loop containing nucleotide triphosphate hydrolases"/>
    <property type="match status" value="1"/>
</dbReference>
<evidence type="ECO:0000256" key="5">
    <source>
        <dbReference type="ARBA" id="ARBA00022705"/>
    </source>
</evidence>
<dbReference type="Proteomes" id="UP000019586">
    <property type="component" value="Chromosome"/>
</dbReference>
<reference evidence="10 11" key="1">
    <citation type="journal article" date="2014" name="Proc. Natl. Acad. Sci. U.S.A.">
        <title>Molecular dissection of the evolution of carbapenem-resistant multilocus sequence type 258 Klebsiella pneumoniae.</title>
        <authorList>
            <person name="Deleo F.R."/>
            <person name="Chen L."/>
            <person name="Porcella S.F."/>
            <person name="Martens C.A."/>
            <person name="Kobayashi S.D."/>
            <person name="Porter A.R."/>
            <person name="Chavda K.D."/>
            <person name="Jacobs M.R."/>
            <person name="Mathema B."/>
            <person name="Olsen R.J."/>
            <person name="Bonomo R.A."/>
            <person name="Musser J.M."/>
            <person name="Kreiswirth B.N."/>
        </authorList>
    </citation>
    <scope>NUCLEOTIDE SEQUENCE [LARGE SCALE GENOMIC DNA]</scope>
    <source>
        <strain evidence="10">30684/NJST258_2</strain>
    </source>
</reference>
<dbReference type="SUPFAM" id="SSF52540">
    <property type="entry name" value="P-loop containing nucleoside triphosphate hydrolases"/>
    <property type="match status" value="1"/>
</dbReference>
<keyword evidence="3 10" id="KW-0808">Transferase</keyword>
<protein>
    <recommendedName>
        <fullName evidence="2">DNA polymerase III subunit delta'</fullName>
        <ecNumber evidence="1">2.7.7.7</ecNumber>
    </recommendedName>
</protein>
<dbReference type="PANTHER" id="PTHR11669">
    <property type="entry name" value="REPLICATION FACTOR C / DNA POLYMERASE III GAMMA-TAU SUBUNIT"/>
    <property type="match status" value="1"/>
</dbReference>
<evidence type="ECO:0000313" key="11">
    <source>
        <dbReference type="Proteomes" id="UP000019586"/>
    </source>
</evidence>
<dbReference type="Gene3D" id="1.20.272.10">
    <property type="match status" value="1"/>
</dbReference>
<evidence type="ECO:0000256" key="1">
    <source>
        <dbReference type="ARBA" id="ARBA00012417"/>
    </source>
</evidence>
<dbReference type="InterPro" id="IPR004622">
    <property type="entry name" value="DNA_pol_HolB"/>
</dbReference>
<sequence>MDGGASGMKWYPWLRPSFEQLVGSYQAGRGHHALLLQSLNGMGGEALIYALCRFLMCRQPEGHKSCGHCHSCQLMQAGTHPDYYALSPEKGKSALGIDAVRDVNEKLYEHARLGGAKVVWISDAALLTDAAANALLKTLEEPPENTWFFLACEEPARLLTTLRSRCRLHHLAPPSEPYALAWLEREVSLPQESLLTALRLCASAPAAALELLQEPLWTARQQLCQALAATLASGDWLALLPILNHEQAAVRLHWLASLLVDAQKRQQGITLVSNPDVWPLLEQLAHSLPAARLQAIAHDVCTCREQLLNVVGVNRELLLTERLLRWEHYLQPGTGLPVSHL</sequence>
<proteinExistence type="predicted"/>
<dbReference type="InterPro" id="IPR027417">
    <property type="entry name" value="P-loop_NTPase"/>
</dbReference>
<organism evidence="10 11">
    <name type="scientific">Klebsiella pneumoniae 30684/NJST258_2</name>
    <dbReference type="NCBI Taxonomy" id="1420013"/>
    <lineage>
        <taxon>Bacteria</taxon>
        <taxon>Pseudomonadati</taxon>
        <taxon>Pseudomonadota</taxon>
        <taxon>Gammaproteobacteria</taxon>
        <taxon>Enterobacterales</taxon>
        <taxon>Enterobacteriaceae</taxon>
        <taxon>Klebsiella/Raoultella group</taxon>
        <taxon>Klebsiella</taxon>
        <taxon>Klebsiella pneumoniae complex</taxon>
    </lineage>
</organism>